<reference evidence="1 2" key="1">
    <citation type="journal article" date="2022" name="DNA Res.">
        <title>Chromosomal-level genome assembly of the orchid tree Bauhinia variegata (Leguminosae; Cercidoideae) supports the allotetraploid origin hypothesis of Bauhinia.</title>
        <authorList>
            <person name="Zhong Y."/>
            <person name="Chen Y."/>
            <person name="Zheng D."/>
            <person name="Pang J."/>
            <person name="Liu Y."/>
            <person name="Luo S."/>
            <person name="Meng S."/>
            <person name="Qian L."/>
            <person name="Wei D."/>
            <person name="Dai S."/>
            <person name="Zhou R."/>
        </authorList>
    </citation>
    <scope>NUCLEOTIDE SEQUENCE [LARGE SCALE GENOMIC DNA]</scope>
    <source>
        <strain evidence="1">BV-YZ2020</strain>
    </source>
</reference>
<organism evidence="1 2">
    <name type="scientific">Bauhinia variegata</name>
    <name type="common">Purple orchid tree</name>
    <name type="synonym">Phanera variegata</name>
    <dbReference type="NCBI Taxonomy" id="167791"/>
    <lineage>
        <taxon>Eukaryota</taxon>
        <taxon>Viridiplantae</taxon>
        <taxon>Streptophyta</taxon>
        <taxon>Embryophyta</taxon>
        <taxon>Tracheophyta</taxon>
        <taxon>Spermatophyta</taxon>
        <taxon>Magnoliopsida</taxon>
        <taxon>eudicotyledons</taxon>
        <taxon>Gunneridae</taxon>
        <taxon>Pentapetalae</taxon>
        <taxon>rosids</taxon>
        <taxon>fabids</taxon>
        <taxon>Fabales</taxon>
        <taxon>Fabaceae</taxon>
        <taxon>Cercidoideae</taxon>
        <taxon>Cercideae</taxon>
        <taxon>Bauhiniinae</taxon>
        <taxon>Bauhinia</taxon>
    </lineage>
</organism>
<keyword evidence="2" id="KW-1185">Reference proteome</keyword>
<comment type="caution">
    <text evidence="1">The sequence shown here is derived from an EMBL/GenBank/DDBJ whole genome shotgun (WGS) entry which is preliminary data.</text>
</comment>
<sequence length="127" mass="14559">MEANVAGCQRKLGTGVVVRANQRDQWGRSVDESMIVLRLRIREMKMMEMNQELPSDWMKWEKQYFAHYHEDVFEAVGLLQSYLMSVRPSVAFGMVALLALSVPMSSGMVLIQVLEMAKRILPCFGLF</sequence>
<name>A0ACB9PK78_BAUVA</name>
<proteinExistence type="predicted"/>
<evidence type="ECO:0000313" key="1">
    <source>
        <dbReference type="EMBL" id="KAI4346955.1"/>
    </source>
</evidence>
<accession>A0ACB9PK78</accession>
<dbReference type="EMBL" id="CM039429">
    <property type="protein sequence ID" value="KAI4346955.1"/>
    <property type="molecule type" value="Genomic_DNA"/>
</dbReference>
<gene>
    <name evidence="1" type="ORF">L6164_007814</name>
</gene>
<evidence type="ECO:0000313" key="2">
    <source>
        <dbReference type="Proteomes" id="UP000828941"/>
    </source>
</evidence>
<dbReference type="Proteomes" id="UP000828941">
    <property type="component" value="Chromosome 4"/>
</dbReference>
<protein>
    <submittedName>
        <fullName evidence="1">Uncharacterized protein</fullName>
    </submittedName>
</protein>